<dbReference type="Gene3D" id="3.40.50.10070">
    <property type="entry name" value="TolB, N-terminal domain"/>
    <property type="match status" value="1"/>
</dbReference>
<proteinExistence type="inferred from homology"/>
<organism evidence="7 8">
    <name type="scientific">Sneathiella marina</name>
    <dbReference type="NCBI Taxonomy" id="2950108"/>
    <lineage>
        <taxon>Bacteria</taxon>
        <taxon>Pseudomonadati</taxon>
        <taxon>Pseudomonadota</taxon>
        <taxon>Alphaproteobacteria</taxon>
        <taxon>Sneathiellales</taxon>
        <taxon>Sneathiellaceae</taxon>
        <taxon>Sneathiella</taxon>
    </lineage>
</organism>
<dbReference type="InterPro" id="IPR014167">
    <property type="entry name" value="Tol-Pal_TolB"/>
</dbReference>
<accession>A0ABY4W777</accession>
<feature type="signal peptide" evidence="5">
    <location>
        <begin position="1"/>
        <end position="27"/>
    </location>
</feature>
<dbReference type="NCBIfam" id="TIGR02800">
    <property type="entry name" value="propeller_TolB"/>
    <property type="match status" value="1"/>
</dbReference>
<keyword evidence="4 5" id="KW-0574">Periplasm</keyword>
<dbReference type="Pfam" id="PF07676">
    <property type="entry name" value="PD40"/>
    <property type="match status" value="4"/>
</dbReference>
<dbReference type="Proteomes" id="UP001056291">
    <property type="component" value="Chromosome"/>
</dbReference>
<gene>
    <name evidence="5 7" type="primary">tolB</name>
    <name evidence="7" type="ORF">NBZ79_06885</name>
</gene>
<keyword evidence="3 5" id="KW-0732">Signal</keyword>
<dbReference type="RefSeq" id="WP_251936717.1">
    <property type="nucleotide sequence ID" value="NZ_CP098747.1"/>
</dbReference>
<dbReference type="PROSITE" id="PS51257">
    <property type="entry name" value="PROKAR_LIPOPROTEIN"/>
    <property type="match status" value="1"/>
</dbReference>
<dbReference type="PANTHER" id="PTHR36842:SF1">
    <property type="entry name" value="PROTEIN TOLB"/>
    <property type="match status" value="1"/>
</dbReference>
<keyword evidence="5" id="KW-0131">Cell cycle</keyword>
<evidence type="ECO:0000256" key="5">
    <source>
        <dbReference type="HAMAP-Rule" id="MF_00671"/>
    </source>
</evidence>
<comment type="subunit">
    <text evidence="5">The Tol-Pal system is composed of five core proteins: the inner membrane proteins TolA, TolQ and TolR, the periplasmic protein TolB and the outer membrane protein Pal. They form a network linking the inner and outer membranes and the peptidoglycan layer.</text>
</comment>
<comment type="similarity">
    <text evidence="2 5">Belongs to the TolB family.</text>
</comment>
<keyword evidence="8" id="KW-1185">Reference proteome</keyword>
<dbReference type="InterPro" id="IPR011042">
    <property type="entry name" value="6-blade_b-propeller_TolB-like"/>
</dbReference>
<evidence type="ECO:0000313" key="7">
    <source>
        <dbReference type="EMBL" id="USG62701.1"/>
    </source>
</evidence>
<dbReference type="EMBL" id="CP098747">
    <property type="protein sequence ID" value="USG62701.1"/>
    <property type="molecule type" value="Genomic_DNA"/>
</dbReference>
<evidence type="ECO:0000313" key="8">
    <source>
        <dbReference type="Proteomes" id="UP001056291"/>
    </source>
</evidence>
<dbReference type="Pfam" id="PF04052">
    <property type="entry name" value="TolB_N"/>
    <property type="match status" value="1"/>
</dbReference>
<feature type="chain" id="PRO_5044944574" description="Tol-Pal system protein TolB" evidence="5">
    <location>
        <begin position="28"/>
        <end position="446"/>
    </location>
</feature>
<protein>
    <recommendedName>
        <fullName evidence="5">Tol-Pal system protein TolB</fullName>
    </recommendedName>
</protein>
<dbReference type="InterPro" id="IPR011659">
    <property type="entry name" value="WD40"/>
</dbReference>
<dbReference type="SUPFAM" id="SSF69304">
    <property type="entry name" value="Tricorn protease N-terminal domain"/>
    <property type="match status" value="1"/>
</dbReference>
<dbReference type="InterPro" id="IPR007195">
    <property type="entry name" value="TolB_N"/>
</dbReference>
<comment type="function">
    <text evidence="5">Part of the Tol-Pal system, which plays a role in outer membrane invagination during cell division and is important for maintaining outer membrane integrity.</text>
</comment>
<evidence type="ECO:0000256" key="1">
    <source>
        <dbReference type="ARBA" id="ARBA00004418"/>
    </source>
</evidence>
<dbReference type="SUPFAM" id="SSF52964">
    <property type="entry name" value="TolB, N-terminal domain"/>
    <property type="match status" value="1"/>
</dbReference>
<dbReference type="Gene3D" id="2.120.10.30">
    <property type="entry name" value="TolB, C-terminal domain"/>
    <property type="match status" value="1"/>
</dbReference>
<evidence type="ECO:0000256" key="3">
    <source>
        <dbReference type="ARBA" id="ARBA00022729"/>
    </source>
</evidence>
<evidence type="ECO:0000256" key="2">
    <source>
        <dbReference type="ARBA" id="ARBA00009820"/>
    </source>
</evidence>
<dbReference type="HAMAP" id="MF_00671">
    <property type="entry name" value="TolB"/>
    <property type="match status" value="1"/>
</dbReference>
<evidence type="ECO:0000259" key="6">
    <source>
        <dbReference type="Pfam" id="PF04052"/>
    </source>
</evidence>
<reference evidence="7" key="1">
    <citation type="submission" date="2022-06" db="EMBL/GenBank/DDBJ databases">
        <title>Sneathiella actinostolidae sp. nov., isolated from a sea anemonein the Western Pacific Ocean.</title>
        <authorList>
            <person name="Wei M.J."/>
        </authorList>
    </citation>
    <scope>NUCLEOTIDE SEQUENCE</scope>
    <source>
        <strain evidence="7">PHK-P5</strain>
    </source>
</reference>
<comment type="subcellular location">
    <subcellularLocation>
        <location evidence="1 5">Periplasm</location>
    </subcellularLocation>
</comment>
<sequence precursor="true">MIKTLRRSSVFLAALALLLACSSAARAELVIDITQGNIKPLPIAVTDLYSQTETTAKIGKQIAEVIRADLERSGLFKPIDQRAFLQKPVDLQVIPVFANWRKINAQALSTGLVRALGDGQINVQFRLWDVLADTHIDSGQLTGPPSSWREMAHRIADVIYKRLTGEQGYFNTKVVYVSESGPADRRIKRLAIMDQDGENHKFLTDGKNLVLTPRFSPTPSSTEITYLSYFNNKPRVYLFNIDTGQQEILGEFPGMTFAPRFSPSGNQVVMSMAKDGNTEIYIMDLRTREIKRLTNHLGIDTAPSFSPDGTQIVFESDRGGRQQIYTMNTDGSNVKRISFGSGNYGTPVWSPRGDLIAFTKFTGGQFSIGVMRTDGSQERILTEGFHNEGPTWAPNGRVLMFFRQIPGKNDGTGDKVSLWSIDLTGYNEREVISPRDGSDPAWSPLF</sequence>
<name>A0ABY4W777_9PROT</name>
<evidence type="ECO:0000256" key="4">
    <source>
        <dbReference type="ARBA" id="ARBA00022764"/>
    </source>
</evidence>
<dbReference type="PANTHER" id="PTHR36842">
    <property type="entry name" value="PROTEIN TOLB HOMOLOG"/>
    <property type="match status" value="1"/>
</dbReference>
<feature type="domain" description="TolB N-terminal" evidence="6">
    <location>
        <begin position="30"/>
        <end position="134"/>
    </location>
</feature>
<keyword evidence="5" id="KW-0132">Cell division</keyword>